<accession>A0A382YPJ1</accession>
<dbReference type="EMBL" id="UINC01177017">
    <property type="protein sequence ID" value="SVD84428.1"/>
    <property type="molecule type" value="Genomic_DNA"/>
</dbReference>
<protein>
    <submittedName>
        <fullName evidence="2">Uncharacterized protein</fullName>
    </submittedName>
</protein>
<dbReference type="AlphaFoldDB" id="A0A382YPJ1"/>
<evidence type="ECO:0000256" key="1">
    <source>
        <dbReference type="SAM" id="MobiDB-lite"/>
    </source>
</evidence>
<feature type="compositionally biased region" description="Basic residues" evidence="1">
    <location>
        <begin position="92"/>
        <end position="107"/>
    </location>
</feature>
<feature type="compositionally biased region" description="Basic and acidic residues" evidence="1">
    <location>
        <begin position="47"/>
        <end position="56"/>
    </location>
</feature>
<gene>
    <name evidence="2" type="ORF">METZ01_LOCUS437282</name>
</gene>
<feature type="region of interest" description="Disordered" evidence="1">
    <location>
        <begin position="1"/>
        <end position="172"/>
    </location>
</feature>
<name>A0A382YPJ1_9ZZZZ</name>
<sequence length="172" mass="19561">RRPVRPGRIALHEPLRRQPRRLRRGCGSAAAGPPADDDTYHRRVRRRCECGADGHPHTGTHRRPSPAGARRRRRRHRRRQSHTATAPGHPRSAPRRRRHPGAGRKIRGVPLRPGAERARPHQARPSRRWGGVDDGRRRKWSCAPSRWHRLSDRHGSAGSVRSGDDLRGDPAL</sequence>
<feature type="compositionally biased region" description="Basic residues" evidence="1">
    <location>
        <begin position="58"/>
        <end position="81"/>
    </location>
</feature>
<proteinExistence type="predicted"/>
<feature type="non-terminal residue" evidence="2">
    <location>
        <position position="172"/>
    </location>
</feature>
<reference evidence="2" key="1">
    <citation type="submission" date="2018-05" db="EMBL/GenBank/DDBJ databases">
        <authorList>
            <person name="Lanie J.A."/>
            <person name="Ng W.-L."/>
            <person name="Kazmierczak K.M."/>
            <person name="Andrzejewski T.M."/>
            <person name="Davidsen T.M."/>
            <person name="Wayne K.J."/>
            <person name="Tettelin H."/>
            <person name="Glass J.I."/>
            <person name="Rusch D."/>
            <person name="Podicherti R."/>
            <person name="Tsui H.-C.T."/>
            <person name="Winkler M.E."/>
        </authorList>
    </citation>
    <scope>NUCLEOTIDE SEQUENCE</scope>
</reference>
<evidence type="ECO:0000313" key="2">
    <source>
        <dbReference type="EMBL" id="SVD84428.1"/>
    </source>
</evidence>
<feature type="compositionally biased region" description="Basic and acidic residues" evidence="1">
    <location>
        <begin position="162"/>
        <end position="172"/>
    </location>
</feature>
<feature type="non-terminal residue" evidence="2">
    <location>
        <position position="1"/>
    </location>
</feature>
<organism evidence="2">
    <name type="scientific">marine metagenome</name>
    <dbReference type="NCBI Taxonomy" id="408172"/>
    <lineage>
        <taxon>unclassified sequences</taxon>
        <taxon>metagenomes</taxon>
        <taxon>ecological metagenomes</taxon>
    </lineage>
</organism>